<keyword evidence="1" id="KW-0732">Signal</keyword>
<name>A0A8J2UF77_9BACT</name>
<accession>A0A8J2UF77</accession>
<protein>
    <recommendedName>
        <fullName evidence="4">Gliding motility lipoprotein GldH</fullName>
    </recommendedName>
</protein>
<dbReference type="InterPro" id="IPR020018">
    <property type="entry name" value="Motility-assoc_lipoprot_GldH"/>
</dbReference>
<dbReference type="EMBL" id="BMJC01000004">
    <property type="protein sequence ID" value="GGB09368.1"/>
    <property type="molecule type" value="Genomic_DNA"/>
</dbReference>
<dbReference type="AlphaFoldDB" id="A0A8J2UF77"/>
<proteinExistence type="predicted"/>
<reference evidence="2" key="1">
    <citation type="journal article" date="2014" name="Int. J. Syst. Evol. Microbiol.">
        <title>Complete genome sequence of Corynebacterium casei LMG S-19264T (=DSM 44701T), isolated from a smear-ripened cheese.</title>
        <authorList>
            <consortium name="US DOE Joint Genome Institute (JGI-PGF)"/>
            <person name="Walter F."/>
            <person name="Albersmeier A."/>
            <person name="Kalinowski J."/>
            <person name="Ruckert C."/>
        </authorList>
    </citation>
    <scope>NUCLEOTIDE SEQUENCE</scope>
    <source>
        <strain evidence="2">CGMCC 1.15448</strain>
    </source>
</reference>
<dbReference type="Proteomes" id="UP000607559">
    <property type="component" value="Unassembled WGS sequence"/>
</dbReference>
<reference evidence="2" key="2">
    <citation type="submission" date="2020-09" db="EMBL/GenBank/DDBJ databases">
        <authorList>
            <person name="Sun Q."/>
            <person name="Zhou Y."/>
        </authorList>
    </citation>
    <scope>NUCLEOTIDE SEQUENCE</scope>
    <source>
        <strain evidence="2">CGMCC 1.15448</strain>
    </source>
</reference>
<evidence type="ECO:0008006" key="4">
    <source>
        <dbReference type="Google" id="ProtNLM"/>
    </source>
</evidence>
<feature type="chain" id="PRO_5035272384" description="Gliding motility lipoprotein GldH" evidence="1">
    <location>
        <begin position="29"/>
        <end position="169"/>
    </location>
</feature>
<keyword evidence="3" id="KW-1185">Reference proteome</keyword>
<evidence type="ECO:0000313" key="3">
    <source>
        <dbReference type="Proteomes" id="UP000607559"/>
    </source>
</evidence>
<dbReference type="NCBIfam" id="TIGR03511">
    <property type="entry name" value="GldH_lipo"/>
    <property type="match status" value="1"/>
</dbReference>
<feature type="signal peptide" evidence="1">
    <location>
        <begin position="1"/>
        <end position="28"/>
    </location>
</feature>
<organism evidence="2 3">
    <name type="scientific">Puia dinghuensis</name>
    <dbReference type="NCBI Taxonomy" id="1792502"/>
    <lineage>
        <taxon>Bacteria</taxon>
        <taxon>Pseudomonadati</taxon>
        <taxon>Bacteroidota</taxon>
        <taxon>Chitinophagia</taxon>
        <taxon>Chitinophagales</taxon>
        <taxon>Chitinophagaceae</taxon>
        <taxon>Puia</taxon>
    </lineage>
</organism>
<evidence type="ECO:0000313" key="2">
    <source>
        <dbReference type="EMBL" id="GGB09368.1"/>
    </source>
</evidence>
<evidence type="ECO:0000256" key="1">
    <source>
        <dbReference type="SAM" id="SignalP"/>
    </source>
</evidence>
<comment type="caution">
    <text evidence="2">The sequence shown here is derived from an EMBL/GenBank/DDBJ whole genome shotgun (WGS) entry which is preliminary data.</text>
</comment>
<dbReference type="Pfam" id="PF14109">
    <property type="entry name" value="GldH_lipo"/>
    <property type="match status" value="1"/>
</dbReference>
<gene>
    <name evidence="2" type="ORF">GCM10011511_36130</name>
</gene>
<sequence length="169" mass="19690">MFYNDRIFVQMKNYAVFLLLAFTSHWMACTPPEGMYEKDISLPGEQWAGSFKPTFTFNISDMDTAYRYNIFIVLRHADAYNYNNIWIRGTIKQPGDAAVRSDRYDLQLATNEKGWLGTGMEDIYEQRVLIQQSTKFNHPGAYSFTLEQVMREDPLKHVLNVGVRIERAP</sequence>